<keyword evidence="1" id="KW-0175">Coiled coil</keyword>
<dbReference type="RefSeq" id="WP_084060209.1">
    <property type="nucleotide sequence ID" value="NZ_FWXO01000001.1"/>
</dbReference>
<dbReference type="EMBL" id="FWXO01000001">
    <property type="protein sequence ID" value="SMC39970.1"/>
    <property type="molecule type" value="Genomic_DNA"/>
</dbReference>
<accession>A0A1W1YUT8</accession>
<evidence type="ECO:0000313" key="3">
    <source>
        <dbReference type="Proteomes" id="UP000192360"/>
    </source>
</evidence>
<dbReference type="OrthoDB" id="1144758at2"/>
<sequence>METKELVKTAKTTQKIQLVKGDFTPSEASDVVTALIDQKINFHKIQRLQLWEGNHKCETDQLDGRIKELEEEKRMAKEYIDAARSGGQRLKINGILEITVSE</sequence>
<keyword evidence="3" id="KW-1185">Reference proteome</keyword>
<evidence type="ECO:0000256" key="1">
    <source>
        <dbReference type="SAM" id="Coils"/>
    </source>
</evidence>
<proteinExistence type="predicted"/>
<evidence type="ECO:0000313" key="2">
    <source>
        <dbReference type="EMBL" id="SMC39970.1"/>
    </source>
</evidence>
<feature type="coiled-coil region" evidence="1">
    <location>
        <begin position="59"/>
        <end position="86"/>
    </location>
</feature>
<dbReference type="AlphaFoldDB" id="A0A1W1YUT8"/>
<dbReference type="STRING" id="504486.SAMN05660703_0922"/>
<gene>
    <name evidence="2" type="ORF">SAMN05660703_0922</name>
</gene>
<dbReference type="Proteomes" id="UP000192360">
    <property type="component" value="Unassembled WGS sequence"/>
</dbReference>
<reference evidence="2 3" key="1">
    <citation type="submission" date="2017-04" db="EMBL/GenBank/DDBJ databases">
        <authorList>
            <person name="Afonso C.L."/>
            <person name="Miller P.J."/>
            <person name="Scott M.A."/>
            <person name="Spackman E."/>
            <person name="Goraichik I."/>
            <person name="Dimitrov K.M."/>
            <person name="Suarez D.L."/>
            <person name="Swayne D.E."/>
        </authorList>
    </citation>
    <scope>NUCLEOTIDE SEQUENCE [LARGE SCALE GENOMIC DNA]</scope>
    <source>
        <strain evidence="2 3">DSM 21164</strain>
    </source>
</reference>
<name>A0A1W1YUT8_9FLAO</name>
<protein>
    <submittedName>
        <fullName evidence="2">Uncharacterized protein</fullName>
    </submittedName>
</protein>
<organism evidence="2 3">
    <name type="scientific">Cellulophaga tyrosinoxydans</name>
    <dbReference type="NCBI Taxonomy" id="504486"/>
    <lineage>
        <taxon>Bacteria</taxon>
        <taxon>Pseudomonadati</taxon>
        <taxon>Bacteroidota</taxon>
        <taxon>Flavobacteriia</taxon>
        <taxon>Flavobacteriales</taxon>
        <taxon>Flavobacteriaceae</taxon>
        <taxon>Cellulophaga</taxon>
    </lineage>
</organism>